<feature type="signal peptide" evidence="1">
    <location>
        <begin position="1"/>
        <end position="24"/>
    </location>
</feature>
<feature type="chain" id="PRO_5043824375" description="SLH domain-containing protein" evidence="1">
    <location>
        <begin position="25"/>
        <end position="496"/>
    </location>
</feature>
<gene>
    <name evidence="3" type="ORF">QTL97_04835</name>
</gene>
<name>A0AAW9A5R4_9BACL</name>
<keyword evidence="1" id="KW-0732">Signal</keyword>
<accession>A0AAW9A5R4</accession>
<dbReference type="AlphaFoldDB" id="A0AAW9A5R4"/>
<reference evidence="3 4" key="1">
    <citation type="submission" date="2023-06" db="EMBL/GenBank/DDBJ databases">
        <title>Sporosarcina sp. nov., isolated from Korean traditional fermented seafood 'Jeotgal'.</title>
        <authorList>
            <person name="Yang A.I."/>
            <person name="Shin N.-R."/>
        </authorList>
    </citation>
    <scope>NUCLEOTIDE SEQUENCE [LARGE SCALE GENOMIC DNA]</scope>
    <source>
        <strain evidence="3 4">KCTC43456</strain>
    </source>
</reference>
<comment type="caution">
    <text evidence="3">The sequence shown here is derived from an EMBL/GenBank/DDBJ whole genome shotgun (WGS) entry which is preliminary data.</text>
</comment>
<keyword evidence="4" id="KW-1185">Reference proteome</keyword>
<protein>
    <recommendedName>
        <fullName evidence="2">SLH domain-containing protein</fullName>
    </recommendedName>
</protein>
<sequence>MKGTFSLIMSLALVISMFTVSVFAEEYTTEKNEQSLQKGTDSGLETTFEEIVYEAAGIVKDFSKKTVTTGVHTVIRIPYYQDGLTYIPTFTLVHRTKTGKDISLIEIGPKQFDRETGEYHVIFKNPGFKLGEEYQIYLSKADSSVNELSLEERYFQGDNLIYNTTKLKVGNYASFKVRKVEYSEGEYSEIGVLDLQPSEYFPIRGDLITDSSKIAIKLQNEAGVPLKNEKVILKFTNDKKMSVTSDNTGIAWVDKKDITQEFQIYSETRETVDNNGEAIFRDPGMTLGTMEFTVLFKGKEKEQLTYNDYQENQYWSQDMLWSIEKGYIRGYNNTTHPTNGIIMTIGNWLDPQGNLTEAQMLTILLRHSKPQELNTTKPTQPNYFASVPYQIAEKYKIPVKGSLTNKALADQVVTRGDLARAMASLHYGKSVSLQEAVKFMYDANISSGLVVNGKSPKTYQSYGVNDPLKRAHIVSFVKRYDDFLNSGGQVQNPSNP</sequence>
<evidence type="ECO:0000259" key="2">
    <source>
        <dbReference type="PROSITE" id="PS51272"/>
    </source>
</evidence>
<dbReference type="PROSITE" id="PS51272">
    <property type="entry name" value="SLH"/>
    <property type="match status" value="1"/>
</dbReference>
<evidence type="ECO:0000313" key="4">
    <source>
        <dbReference type="Proteomes" id="UP001271648"/>
    </source>
</evidence>
<feature type="domain" description="SLH" evidence="2">
    <location>
        <begin position="302"/>
        <end position="378"/>
    </location>
</feature>
<proteinExistence type="predicted"/>
<dbReference type="RefSeq" id="WP_317940328.1">
    <property type="nucleotide sequence ID" value="NZ_JAUBDJ010000002.1"/>
</dbReference>
<dbReference type="Proteomes" id="UP001271648">
    <property type="component" value="Unassembled WGS sequence"/>
</dbReference>
<dbReference type="EMBL" id="JAUBDJ010000002">
    <property type="protein sequence ID" value="MDW0116249.1"/>
    <property type="molecule type" value="Genomic_DNA"/>
</dbReference>
<evidence type="ECO:0000313" key="3">
    <source>
        <dbReference type="EMBL" id="MDW0116249.1"/>
    </source>
</evidence>
<dbReference type="InterPro" id="IPR001119">
    <property type="entry name" value="SLH_dom"/>
</dbReference>
<evidence type="ECO:0000256" key="1">
    <source>
        <dbReference type="SAM" id="SignalP"/>
    </source>
</evidence>
<organism evidence="3 4">
    <name type="scientific">Sporosarcina thermotolerans</name>
    <dbReference type="NCBI Taxonomy" id="633404"/>
    <lineage>
        <taxon>Bacteria</taxon>
        <taxon>Bacillati</taxon>
        <taxon>Bacillota</taxon>
        <taxon>Bacilli</taxon>
        <taxon>Bacillales</taxon>
        <taxon>Caryophanaceae</taxon>
        <taxon>Sporosarcina</taxon>
    </lineage>
</organism>